<proteinExistence type="predicted"/>
<protein>
    <submittedName>
        <fullName evidence="2">(northern house mosquito) hypothetical protein</fullName>
    </submittedName>
</protein>
<evidence type="ECO:0000313" key="2">
    <source>
        <dbReference type="EMBL" id="CAG6465174.1"/>
    </source>
</evidence>
<feature type="region of interest" description="Disordered" evidence="1">
    <location>
        <begin position="21"/>
        <end position="49"/>
    </location>
</feature>
<reference evidence="2" key="1">
    <citation type="submission" date="2021-05" db="EMBL/GenBank/DDBJ databases">
        <authorList>
            <person name="Alioto T."/>
            <person name="Alioto T."/>
            <person name="Gomez Garrido J."/>
        </authorList>
    </citation>
    <scope>NUCLEOTIDE SEQUENCE</scope>
</reference>
<sequence>MLHLPEKRECRRSGDLEVTVRQIKSGATEGVETGGGGRRAAGGSNDPEAGTVCCVPAGRTSGSSARSLKTRHQTCHFEVRFENSALLAQEAEARCASVCEKPCCSDPEADS</sequence>
<evidence type="ECO:0000256" key="1">
    <source>
        <dbReference type="SAM" id="MobiDB-lite"/>
    </source>
</evidence>
<accession>A0A8D8AWW5</accession>
<dbReference type="EMBL" id="HBUE01052501">
    <property type="protein sequence ID" value="CAG6465174.1"/>
    <property type="molecule type" value="Transcribed_RNA"/>
</dbReference>
<name>A0A8D8AWW5_CULPI</name>
<organism evidence="2">
    <name type="scientific">Culex pipiens</name>
    <name type="common">House mosquito</name>
    <dbReference type="NCBI Taxonomy" id="7175"/>
    <lineage>
        <taxon>Eukaryota</taxon>
        <taxon>Metazoa</taxon>
        <taxon>Ecdysozoa</taxon>
        <taxon>Arthropoda</taxon>
        <taxon>Hexapoda</taxon>
        <taxon>Insecta</taxon>
        <taxon>Pterygota</taxon>
        <taxon>Neoptera</taxon>
        <taxon>Endopterygota</taxon>
        <taxon>Diptera</taxon>
        <taxon>Nematocera</taxon>
        <taxon>Culicoidea</taxon>
        <taxon>Culicidae</taxon>
        <taxon>Culicinae</taxon>
        <taxon>Culicini</taxon>
        <taxon>Culex</taxon>
        <taxon>Culex</taxon>
    </lineage>
</organism>
<dbReference type="AlphaFoldDB" id="A0A8D8AWW5"/>